<gene>
    <name evidence="3" type="ORF">O3I_032560</name>
</gene>
<dbReference type="HOGENOM" id="CLU_1569091_0_0_11"/>
<keyword evidence="2" id="KW-0732">Signal</keyword>
<evidence type="ECO:0000313" key="3">
    <source>
        <dbReference type="EMBL" id="AFU04461.1"/>
    </source>
</evidence>
<dbReference type="Proteomes" id="UP000006304">
    <property type="component" value="Chromosome"/>
</dbReference>
<name>K0FAI1_NOCB7</name>
<feature type="chain" id="PRO_5003832860" evidence="2">
    <location>
        <begin position="28"/>
        <end position="170"/>
    </location>
</feature>
<feature type="compositionally biased region" description="Polar residues" evidence="1">
    <location>
        <begin position="67"/>
        <end position="79"/>
    </location>
</feature>
<feature type="signal peptide" evidence="2">
    <location>
        <begin position="1"/>
        <end position="27"/>
    </location>
</feature>
<evidence type="ECO:0000256" key="2">
    <source>
        <dbReference type="SAM" id="SignalP"/>
    </source>
</evidence>
<accession>K0FAI1</accession>
<proteinExistence type="predicted"/>
<organism evidence="3 4">
    <name type="scientific">Nocardia brasiliensis (strain ATCC 700358 / HUJEG-1)</name>
    <dbReference type="NCBI Taxonomy" id="1133849"/>
    <lineage>
        <taxon>Bacteria</taxon>
        <taxon>Bacillati</taxon>
        <taxon>Actinomycetota</taxon>
        <taxon>Actinomycetes</taxon>
        <taxon>Mycobacteriales</taxon>
        <taxon>Nocardiaceae</taxon>
        <taxon>Nocardia</taxon>
    </lineage>
</organism>
<feature type="region of interest" description="Disordered" evidence="1">
    <location>
        <begin position="27"/>
        <end position="170"/>
    </location>
</feature>
<dbReference type="KEGG" id="nbr:O3I_032560"/>
<feature type="compositionally biased region" description="Polar residues" evidence="1">
    <location>
        <begin position="133"/>
        <end position="142"/>
    </location>
</feature>
<keyword evidence="4" id="KW-1185">Reference proteome</keyword>
<evidence type="ECO:0000313" key="4">
    <source>
        <dbReference type="Proteomes" id="UP000006304"/>
    </source>
</evidence>
<dbReference type="RefSeq" id="WP_014987312.1">
    <property type="nucleotide sequence ID" value="NC_018681.1"/>
</dbReference>
<evidence type="ECO:0000256" key="1">
    <source>
        <dbReference type="SAM" id="MobiDB-lite"/>
    </source>
</evidence>
<dbReference type="AlphaFoldDB" id="K0FAI1"/>
<sequence>MIYKLGTAVAAGAAAALLFSGAAGAHAFEPGQDAKPPTTEQCEQGTSPQSGDVPADGTGNGNGTDGEQSGAQPSGTSDPLTGMLDSGSAKAPIAQPTDDNGSADAPGCPDQSGTGNGAQEGMSTAPNGAAQRSGGSDSNGGTPKSGGTEKNGGAEKSGGAEKNGSGKKAE</sequence>
<dbReference type="STRING" id="1133849.O3I_032560"/>
<dbReference type="EMBL" id="CP003876">
    <property type="protein sequence ID" value="AFU04461.1"/>
    <property type="molecule type" value="Genomic_DNA"/>
</dbReference>
<feature type="compositionally biased region" description="Polar residues" evidence="1">
    <location>
        <begin position="38"/>
        <end position="50"/>
    </location>
</feature>
<reference evidence="3 4" key="1">
    <citation type="journal article" date="2012" name="J. Bacteriol.">
        <title>Complete genome sequence of Nocardia brasiliensis HUJEG-1.</title>
        <authorList>
            <person name="Vera-Cabrera L."/>
            <person name="Ortiz-Lopez R."/>
            <person name="Elizondo-Gonzalez R."/>
            <person name="Perez-Maya A.A."/>
            <person name="Ocampo-Candiani J."/>
        </authorList>
    </citation>
    <scope>NUCLEOTIDE SEQUENCE [LARGE SCALE GENOMIC DNA]</scope>
    <source>
        <strain evidence="4">ATCC 700358</strain>
    </source>
</reference>
<protein>
    <submittedName>
        <fullName evidence="3">Uncharacterized protein</fullName>
    </submittedName>
</protein>